<gene>
    <name evidence="9" type="ORF">OG727_36385</name>
    <name evidence="8" type="ORF">Scani_39780</name>
</gene>
<sequence>MGDDDFRKYFWAEASSRFGTVLTLTATSTIAVEHLHATDAQIGMLSAAGYLPAAVLGPLVGRAADRARRPRRFLRRCDLLAGACLALTCLVTALGTLSMRWLTCLAVLLGCVSVAAETLYFVHLQVLVPAERLTRARARLQGGEYAAALAGNGLAGIVVVAFGGALAFGVDAVTYGLSAVLLSRIRRADRPVQECARHTGRTEQPRQRPFVPGSFLRRLLPLLVLQAIASAAGTALLAPFLLRDLDVPVGLYGVAFLATGAAGMAGSWAAPRVTARGTPRQWFLTAAGVQVLAAAGLAGAGGAFPLALAVAGGCLAMSKAAGAVANVTLSTLIVADSSPESLGRVVALLRSAVTACQVGGALAAGLLAGAVGTRTALWCAALLPVLATPWLAAGLRRDRPGPRPRTAPDHAPRRTTS</sequence>
<feature type="transmembrane region" description="Helical" evidence="7">
    <location>
        <begin position="219"/>
        <end position="243"/>
    </location>
</feature>
<keyword evidence="3 7" id="KW-0812">Transmembrane</keyword>
<accession>A0A640S935</accession>
<keyword evidence="11" id="KW-1185">Reference proteome</keyword>
<dbReference type="PANTHER" id="PTHR23513">
    <property type="entry name" value="INTEGRAL MEMBRANE EFFLUX PROTEIN-RELATED"/>
    <property type="match status" value="1"/>
</dbReference>
<feature type="transmembrane region" description="Helical" evidence="7">
    <location>
        <begin position="249"/>
        <end position="270"/>
    </location>
</feature>
<dbReference type="InterPro" id="IPR011701">
    <property type="entry name" value="MFS"/>
</dbReference>
<organism evidence="8 10">
    <name type="scientific">Streptomyces caniferus</name>
    <dbReference type="NCBI Taxonomy" id="285557"/>
    <lineage>
        <taxon>Bacteria</taxon>
        <taxon>Bacillati</taxon>
        <taxon>Actinomycetota</taxon>
        <taxon>Actinomycetes</taxon>
        <taxon>Kitasatosporales</taxon>
        <taxon>Streptomycetaceae</taxon>
        <taxon>Streptomyces</taxon>
    </lineage>
</organism>
<dbReference type="GeneID" id="96633489"/>
<dbReference type="GO" id="GO:0005886">
    <property type="term" value="C:plasma membrane"/>
    <property type="evidence" value="ECO:0007669"/>
    <property type="project" value="UniProtKB-SubCell"/>
</dbReference>
<evidence type="ECO:0000313" key="9">
    <source>
        <dbReference type="EMBL" id="WUS27324.1"/>
    </source>
</evidence>
<evidence type="ECO:0000256" key="2">
    <source>
        <dbReference type="ARBA" id="ARBA00022475"/>
    </source>
</evidence>
<dbReference type="SUPFAM" id="SSF103473">
    <property type="entry name" value="MFS general substrate transporter"/>
    <property type="match status" value="1"/>
</dbReference>
<evidence type="ECO:0000256" key="1">
    <source>
        <dbReference type="ARBA" id="ARBA00004651"/>
    </source>
</evidence>
<proteinExistence type="predicted"/>
<evidence type="ECO:0000256" key="7">
    <source>
        <dbReference type="SAM" id="Phobius"/>
    </source>
</evidence>
<keyword evidence="2" id="KW-1003">Cell membrane</keyword>
<evidence type="ECO:0000256" key="3">
    <source>
        <dbReference type="ARBA" id="ARBA00022692"/>
    </source>
</evidence>
<dbReference type="AlphaFoldDB" id="A0A640S935"/>
<feature type="transmembrane region" description="Helical" evidence="7">
    <location>
        <begin position="73"/>
        <end position="94"/>
    </location>
</feature>
<dbReference type="Pfam" id="PF07690">
    <property type="entry name" value="MFS_1"/>
    <property type="match status" value="1"/>
</dbReference>
<name>A0A640S935_9ACTN</name>
<dbReference type="Proteomes" id="UP001432292">
    <property type="component" value="Chromosome"/>
</dbReference>
<feature type="transmembrane region" description="Helical" evidence="7">
    <location>
        <begin position="282"/>
        <end position="304"/>
    </location>
</feature>
<comment type="subcellular location">
    <subcellularLocation>
        <location evidence="1">Cell membrane</location>
        <topology evidence="1">Multi-pass membrane protein</topology>
    </subcellularLocation>
</comment>
<evidence type="ECO:0000313" key="10">
    <source>
        <dbReference type="Proteomes" id="UP000435837"/>
    </source>
</evidence>
<dbReference type="EMBL" id="BLIN01000005">
    <property type="protein sequence ID" value="GFE07710.1"/>
    <property type="molecule type" value="Genomic_DNA"/>
</dbReference>
<dbReference type="RefSeq" id="WP_159477752.1">
    <property type="nucleotide sequence ID" value="NZ_BAAATH010000022.1"/>
</dbReference>
<evidence type="ECO:0000256" key="6">
    <source>
        <dbReference type="SAM" id="MobiDB-lite"/>
    </source>
</evidence>
<dbReference type="OrthoDB" id="9815525at2"/>
<dbReference type="PANTHER" id="PTHR23513:SF6">
    <property type="entry name" value="MAJOR FACILITATOR SUPERFAMILY ASSOCIATED DOMAIN-CONTAINING PROTEIN"/>
    <property type="match status" value="1"/>
</dbReference>
<dbReference type="GO" id="GO:0022857">
    <property type="term" value="F:transmembrane transporter activity"/>
    <property type="evidence" value="ECO:0007669"/>
    <property type="project" value="InterPro"/>
</dbReference>
<evidence type="ECO:0000313" key="11">
    <source>
        <dbReference type="Proteomes" id="UP001432292"/>
    </source>
</evidence>
<reference evidence="8 10" key="1">
    <citation type="submission" date="2019-12" db="EMBL/GenBank/DDBJ databases">
        <title>Whole genome shotgun sequence of Streptomyces caniferus NBRC 15389.</title>
        <authorList>
            <person name="Ichikawa N."/>
            <person name="Kimura A."/>
            <person name="Kitahashi Y."/>
            <person name="Komaki H."/>
            <person name="Tamura T."/>
        </authorList>
    </citation>
    <scope>NUCLEOTIDE SEQUENCE [LARGE SCALE GENOMIC DNA]</scope>
    <source>
        <strain evidence="8 10">NBRC 15389</strain>
    </source>
</reference>
<evidence type="ECO:0000256" key="4">
    <source>
        <dbReference type="ARBA" id="ARBA00022989"/>
    </source>
</evidence>
<evidence type="ECO:0000256" key="5">
    <source>
        <dbReference type="ARBA" id="ARBA00023136"/>
    </source>
</evidence>
<feature type="transmembrane region" description="Helical" evidence="7">
    <location>
        <begin position="100"/>
        <end position="122"/>
    </location>
</feature>
<reference evidence="9" key="2">
    <citation type="submission" date="2022-10" db="EMBL/GenBank/DDBJ databases">
        <title>The complete genomes of actinobacterial strains from the NBC collection.</title>
        <authorList>
            <person name="Joergensen T.S."/>
            <person name="Alvarez Arevalo M."/>
            <person name="Sterndorff E.B."/>
            <person name="Faurdal D."/>
            <person name="Vuksanovic O."/>
            <person name="Mourched A.-S."/>
            <person name="Charusanti P."/>
            <person name="Shaw S."/>
            <person name="Blin K."/>
            <person name="Weber T."/>
        </authorList>
    </citation>
    <scope>NUCLEOTIDE SEQUENCE</scope>
    <source>
        <strain evidence="9">NBC_01256</strain>
    </source>
</reference>
<keyword evidence="4 7" id="KW-1133">Transmembrane helix</keyword>
<dbReference type="InterPro" id="IPR036259">
    <property type="entry name" value="MFS_trans_sf"/>
</dbReference>
<feature type="region of interest" description="Disordered" evidence="6">
    <location>
        <begin position="396"/>
        <end position="417"/>
    </location>
</feature>
<dbReference type="Gene3D" id="1.20.1250.20">
    <property type="entry name" value="MFS general substrate transporter like domains"/>
    <property type="match status" value="1"/>
</dbReference>
<keyword evidence="5 7" id="KW-0472">Membrane</keyword>
<dbReference type="EMBL" id="CP108473">
    <property type="protein sequence ID" value="WUS27324.1"/>
    <property type="molecule type" value="Genomic_DNA"/>
</dbReference>
<feature type="transmembrane region" description="Helical" evidence="7">
    <location>
        <begin position="42"/>
        <end position="61"/>
    </location>
</feature>
<protein>
    <submittedName>
        <fullName evidence="8">MFS transporter</fullName>
    </submittedName>
</protein>
<feature type="transmembrane region" description="Helical" evidence="7">
    <location>
        <begin position="143"/>
        <end position="162"/>
    </location>
</feature>
<dbReference type="Proteomes" id="UP000435837">
    <property type="component" value="Unassembled WGS sequence"/>
</dbReference>
<evidence type="ECO:0000313" key="8">
    <source>
        <dbReference type="EMBL" id="GFE07710.1"/>
    </source>
</evidence>